<sequence>MHTPVRHPPVEHYRGYDILCSASGYTLLRNDVEVLTVGEIDAEGHLEDCEHLANLLKHARDSVDKLLERR</sequence>
<dbReference type="EMBL" id="CP017480">
    <property type="protein sequence ID" value="APG02698.1"/>
    <property type="molecule type" value="Genomic_DNA"/>
</dbReference>
<organism evidence="1 2">
    <name type="scientific">Luteibacter rhizovicinus DSM 16549</name>
    <dbReference type="NCBI Taxonomy" id="1440763"/>
    <lineage>
        <taxon>Bacteria</taxon>
        <taxon>Pseudomonadati</taxon>
        <taxon>Pseudomonadota</taxon>
        <taxon>Gammaproteobacteria</taxon>
        <taxon>Lysobacterales</taxon>
        <taxon>Rhodanobacteraceae</taxon>
        <taxon>Luteibacter</taxon>
    </lineage>
</organism>
<evidence type="ECO:0000313" key="1">
    <source>
        <dbReference type="EMBL" id="APG02698.1"/>
    </source>
</evidence>
<protein>
    <submittedName>
        <fullName evidence="1">Uncharacterized protein</fullName>
    </submittedName>
</protein>
<keyword evidence="2" id="KW-1185">Reference proteome</keyword>
<dbReference type="PATRIC" id="fig|1440763.5.peg.4002"/>
<dbReference type="STRING" id="1440763.BJI69_01420"/>
<proteinExistence type="predicted"/>
<name>A0A0G9H249_9GAMM</name>
<dbReference type="OrthoDB" id="5958397at2"/>
<dbReference type="Proteomes" id="UP000182987">
    <property type="component" value="Chromosome"/>
</dbReference>
<accession>A0A0G9H249</accession>
<reference evidence="2" key="1">
    <citation type="submission" date="2016-09" db="EMBL/GenBank/DDBJ databases">
        <authorList>
            <person name="Lysoe E."/>
        </authorList>
    </citation>
    <scope>NUCLEOTIDE SEQUENCE [LARGE SCALE GENOMIC DNA]</scope>
    <source>
        <strain evidence="2">LJ96T</strain>
    </source>
</reference>
<dbReference type="AlphaFoldDB" id="A0A0G9H249"/>
<gene>
    <name evidence="1" type="ORF">BJI69_01420</name>
</gene>
<evidence type="ECO:0000313" key="2">
    <source>
        <dbReference type="Proteomes" id="UP000182987"/>
    </source>
</evidence>
<dbReference type="RefSeq" id="WP_046969376.1">
    <property type="nucleotide sequence ID" value="NZ_CP017480.1"/>
</dbReference>
<dbReference type="KEGG" id="lrz:BJI69_01420"/>